<accession>A0ABN9WCE4</accession>
<dbReference type="Proteomes" id="UP001189429">
    <property type="component" value="Unassembled WGS sequence"/>
</dbReference>
<name>A0ABN9WCE4_9DINO</name>
<evidence type="ECO:0008006" key="4">
    <source>
        <dbReference type="Google" id="ProtNLM"/>
    </source>
</evidence>
<evidence type="ECO:0000313" key="2">
    <source>
        <dbReference type="EMBL" id="CAK0883979.1"/>
    </source>
</evidence>
<organism evidence="2 3">
    <name type="scientific">Prorocentrum cordatum</name>
    <dbReference type="NCBI Taxonomy" id="2364126"/>
    <lineage>
        <taxon>Eukaryota</taxon>
        <taxon>Sar</taxon>
        <taxon>Alveolata</taxon>
        <taxon>Dinophyceae</taxon>
        <taxon>Prorocentrales</taxon>
        <taxon>Prorocentraceae</taxon>
        <taxon>Prorocentrum</taxon>
    </lineage>
</organism>
<evidence type="ECO:0000256" key="1">
    <source>
        <dbReference type="SAM" id="MobiDB-lite"/>
    </source>
</evidence>
<protein>
    <recommendedName>
        <fullName evidence="4">DNA-directed DNA polymerase</fullName>
    </recommendedName>
</protein>
<keyword evidence="3" id="KW-1185">Reference proteome</keyword>
<feature type="non-terminal residue" evidence="2">
    <location>
        <position position="1"/>
    </location>
</feature>
<gene>
    <name evidence="2" type="ORF">PCOR1329_LOCUS66042</name>
</gene>
<sequence length="516" mass="54015">DKWAKDREAGVDFLQTFTAWEAIVAEYTDQSGEVVSDNVRVSVLLEHAPEAYREALCQAPEDVKLTFAAARSHIRGCYNQGRTFNAVDTGTGFGPTQVGAVTYGGKAGGKVGGKLGKHGKKGGKCNGKGDKAKRETKRVDCFKRLHDEKASQQLAGGARAVSDAAAPSASGAVAAAAGYHGEACEDGEAWVFAITARGQGAAAKVGGSVLIDSGSDDHLCRPKFVPDATAEAEGAKATADFPAADVNDDLLSMGKLPSSGAWKLPPAGGQEQQAQRLGLQPAPWPPPAPQEGGAAPAQPQAQLAAQPAPAEQPIQAKISGAHRGLAAPGLPAASDQATGAPALAAQREISPAAEAAEGKRARVAAAHAVDAGSLDDAADVFWEGAPEEAQGPSESMFDGAPQDGLDSRLTEKHLQSLLDHRVGEDIQEPEAARMKHVRQRKIRFVCRAHRRQEWRDDLFTQGSAPISQRLIDVVALERSFKVMALDATGAFYQAPETEGVAVDPPPEYLERLSAQG</sequence>
<dbReference type="EMBL" id="CAUYUJ010018490">
    <property type="protein sequence ID" value="CAK0883979.1"/>
    <property type="molecule type" value="Genomic_DNA"/>
</dbReference>
<reference evidence="2" key="1">
    <citation type="submission" date="2023-10" db="EMBL/GenBank/DDBJ databases">
        <authorList>
            <person name="Chen Y."/>
            <person name="Shah S."/>
            <person name="Dougan E. K."/>
            <person name="Thang M."/>
            <person name="Chan C."/>
        </authorList>
    </citation>
    <scope>NUCLEOTIDE SEQUENCE [LARGE SCALE GENOMIC DNA]</scope>
</reference>
<feature type="region of interest" description="Disordered" evidence="1">
    <location>
        <begin position="325"/>
        <end position="345"/>
    </location>
</feature>
<evidence type="ECO:0000313" key="3">
    <source>
        <dbReference type="Proteomes" id="UP001189429"/>
    </source>
</evidence>
<comment type="caution">
    <text evidence="2">The sequence shown here is derived from an EMBL/GenBank/DDBJ whole genome shotgun (WGS) entry which is preliminary data.</text>
</comment>
<proteinExistence type="predicted"/>
<feature type="compositionally biased region" description="Low complexity" evidence="1">
    <location>
        <begin position="290"/>
        <end position="311"/>
    </location>
</feature>
<feature type="region of interest" description="Disordered" evidence="1">
    <location>
        <begin position="257"/>
        <end position="311"/>
    </location>
</feature>